<dbReference type="Proteomes" id="UP000240217">
    <property type="component" value="Segment"/>
</dbReference>
<evidence type="ECO:0000313" key="1">
    <source>
        <dbReference type="EMBL" id="AUM58320.1"/>
    </source>
</evidence>
<evidence type="ECO:0000313" key="2">
    <source>
        <dbReference type="Proteomes" id="UP000240217"/>
    </source>
</evidence>
<protein>
    <submittedName>
        <fullName evidence="1">Uncharacterized protein</fullName>
    </submittedName>
</protein>
<sequence>MNMRRNRKMKINESLKKLKEKGYKENEDKAIFNLADGTLEIYIDHDEKTIITEFHDLKVFVSEDLKDKSMESVMYELAGIDEEDKEND</sequence>
<dbReference type="GeneID" id="65072898"/>
<accession>A0A2I6PF40</accession>
<dbReference type="RefSeq" id="YP_010083862.1">
    <property type="nucleotide sequence ID" value="NC_055049.1"/>
</dbReference>
<organism evidence="1 2">
    <name type="scientific">Staphylococcus phage phiSa2wa_st121mssa</name>
    <dbReference type="NCBI Taxonomy" id="2060948"/>
    <lineage>
        <taxon>Viruses</taxon>
        <taxon>Duplodnaviria</taxon>
        <taxon>Heunggongvirae</taxon>
        <taxon>Uroviricota</taxon>
        <taxon>Caudoviricetes</taxon>
        <taxon>Triavirus</taxon>
        <taxon>Triavirus st121mssa</taxon>
    </lineage>
</organism>
<dbReference type="EMBL" id="MG029518">
    <property type="protein sequence ID" value="AUM58320.1"/>
    <property type="molecule type" value="Genomic_DNA"/>
</dbReference>
<name>A0A2I6PF40_9CAUD</name>
<dbReference type="KEGG" id="vg:65072898"/>
<keyword evidence="2" id="KW-1185">Reference proteome</keyword>
<reference evidence="2" key="1">
    <citation type="submission" date="2017-10" db="EMBL/GenBank/DDBJ databases">
        <title>Characterization of PVL bacteriophage from community-associated Staphylococcus aureus in Western Australia.</title>
        <authorList>
            <person name="O'Brien F.G."/>
            <person name="Baines S.L."/>
            <person name="Howden B.P."/>
            <person name="Coombs G.W."/>
        </authorList>
    </citation>
    <scope>NUCLEOTIDE SEQUENCE [LARGE SCALE GENOMIC DNA]</scope>
</reference>
<proteinExistence type="predicted"/>